<sequence>MRDAQRVKQRFGCRNTMLEHITTFDCDRASSRSRRQRLTYVFCDADETQDCRGLTQDAAADAIPKSGPAESCSASTDAGAHPEKSGTPPSGDQHTPPQPDQPQGGSVSSEKCVSARLLFPAEPPGSGVKREKGPQRKKIVSGGQLVNKGFLKHTWMQRMRTERPSCLILCFDWRRVYDIRSVCCGCCQNSASPLPDISARQQCSAQSSACCTRDGCRQRLEAPPDSAAAQQQFAAASTHTQAEDPRPGLSTSSGSESLASVSAAAASRTPGGVAESRAAVFARGSAVASAEAEAMAIIEFFRDRLQRRVVIPKMIVFVILPGGMEDPQSAVGFLKRLNPADIAAIFITCGVDDLKSKLEKLEQVSFECSVEYYENEARRYRKQTQVTFKGDRSQTSAFHVYQTRCLIKAGYMLEFAQQPHAAMKSYITAWQFLTSYTQMAPALERMTVCNLISVRMYPMYFKAKEPAKAAHHAREHRAVLRENIPESPLQGYLLPLWLAQLHQLLAQLCEEAMHSSPSSLDTRDVWQLAGFHYQAAARYLQHVRAWIRTAKEHGAAAFATSGSQNPEAAAAAAQKEVFLRFIFFFNEAQVLTHATHLLSKAHIAYKLVGGYRSCPILACELADAMFDGHRMMTARQLYFTLATAFASHTYGHQTSWQLESKPAECTTAESGTPQQSVDISCHENAEDQSAASLQAATDGEAADPEVSSVTHATPPTEQPRRLSQPVANEPQISVGSSMRFSGAVRSTGWWPLYRYVLARLTLCTSHLLSIPSAEFLYEIARVDLRSSSAVGDQGLCRPTGGDTQLPSAAASTPGSHVVSTVATAVGAQADAKSCHIALKASFEILNLLALREDSEDFDGLKRKQMHQFVEKLLPLLRRFEQRSGDSQWLFHVDLHAVVVWTDLCAELHRQHIISGSGLLLKRHFFLPSAHADRDSTWEGVVIGRVCFQHRLGFDISVSNWANLVTSTGKKARCYLEILNCSQKFVGEQAGSTSPTEPASLTLPHEALCYCNIYLAPPELKDLSGATVRRLQVSWALCPSVCFQLATLCSVEGELSRLPGGVVAPSSPLKTEAVPNGCWPSPIRRAIRFHKLCIPPPPLCDVERPGLAEPFLPSLCLSKDSFELSTVGDPQSKYIWIGELAPYTVRLTVKQDWELCKFSIGVQCTAQESGSVNDRTVDTSVLLEDEFESFLIDSSLLQELDDCGAGNANGGEQEQTNGTCADLPNCTKLLRLPTNGSPCMPFTLTRDDQVFRRNSGQNRGTVGRERTASLLVFDPRKYSCKFTAKELKILVGEATQEAVSGGVPDVLETAKVVCIPMFLRLRRAGTFEVRVTVDVNLDDIVQRLTTSSSVECQRCFDLTSSPIYLPPLGTDGSCEAYRVNVTNVSCTALQLRDIQFSSLEVSCAPSDAPGNSLGQQLITPELPCTLLPGESWSGISRMKDSARRQAVFMKYARTRDNLPFPFCCVNLGITENLTIVSLTASNLPRNPVTESCSGMLNLAVFVLTAAPLNGISHSLPAAVHSGQASLPPILKPLSLQCLQINVAHPITSAVGVPFMFSATFGNITREAMELLVSLSYPHEDGPNGLDSADPFSVPFSPTCPFMVGGQIKTQVIILPLSKKTLHWTLVPSRPGSYRLPTVRVEGKAKASNPGLLKGTVPLTAACEASETSWECASNPAHVLVFSK</sequence>
<evidence type="ECO:0000256" key="1">
    <source>
        <dbReference type="SAM" id="MobiDB-lite"/>
    </source>
</evidence>
<dbReference type="GeneID" id="25250647"/>
<dbReference type="EMBL" id="HG675628">
    <property type="protein sequence ID" value="CDJ41517.1"/>
    <property type="molecule type" value="Genomic_DNA"/>
</dbReference>
<evidence type="ECO:0008006" key="4">
    <source>
        <dbReference type="Google" id="ProtNLM"/>
    </source>
</evidence>
<proteinExistence type="predicted"/>
<protein>
    <recommendedName>
        <fullName evidence="4">Trafficking protein particle complex subunit 11 domain-containing protein</fullName>
    </recommendedName>
</protein>
<keyword evidence="3" id="KW-1185">Reference proteome</keyword>
<accession>U6KTT5</accession>
<feature type="compositionally biased region" description="Low complexity" evidence="1">
    <location>
        <begin position="227"/>
        <end position="240"/>
    </location>
</feature>
<feature type="region of interest" description="Disordered" evidence="1">
    <location>
        <begin position="227"/>
        <end position="255"/>
    </location>
</feature>
<dbReference type="OrthoDB" id="6278596at2759"/>
<dbReference type="Proteomes" id="UP000030747">
    <property type="component" value="Unassembled WGS sequence"/>
</dbReference>
<evidence type="ECO:0000313" key="2">
    <source>
        <dbReference type="EMBL" id="CDJ41517.1"/>
    </source>
</evidence>
<reference evidence="2" key="1">
    <citation type="submission" date="2013-10" db="EMBL/GenBank/DDBJ databases">
        <title>Genomic analysis of the causative agents of coccidiosis in chickens.</title>
        <authorList>
            <person name="Reid A.J."/>
            <person name="Blake D."/>
            <person name="Billington K."/>
            <person name="Browne H."/>
            <person name="Dunn M."/>
            <person name="Hung S."/>
            <person name="Kawahara F."/>
            <person name="Miranda-Saavedra D."/>
            <person name="Mourier T."/>
            <person name="Nagra H."/>
            <person name="Otto T.D."/>
            <person name="Rawlings N."/>
            <person name="Sanchez A."/>
            <person name="Sanders M."/>
            <person name="Subramaniam C."/>
            <person name="Tay Y."/>
            <person name="Dear P."/>
            <person name="Doerig C."/>
            <person name="Gruber A."/>
            <person name="Parkinson J."/>
            <person name="Shirley M."/>
            <person name="Wan K.L."/>
            <person name="Berriman M."/>
            <person name="Tomley F."/>
            <person name="Pain A."/>
        </authorList>
    </citation>
    <scope>NUCLEOTIDE SEQUENCE [LARGE SCALE GENOMIC DNA]</scope>
    <source>
        <strain evidence="2">Houghton</strain>
    </source>
</reference>
<organism evidence="2 3">
    <name type="scientific">Eimeria tenella</name>
    <name type="common">Coccidian parasite</name>
    <dbReference type="NCBI Taxonomy" id="5802"/>
    <lineage>
        <taxon>Eukaryota</taxon>
        <taxon>Sar</taxon>
        <taxon>Alveolata</taxon>
        <taxon>Apicomplexa</taxon>
        <taxon>Conoidasida</taxon>
        <taxon>Coccidia</taxon>
        <taxon>Eucoccidiorida</taxon>
        <taxon>Eimeriorina</taxon>
        <taxon>Eimeriidae</taxon>
        <taxon>Eimeria</taxon>
    </lineage>
</organism>
<name>U6KTT5_EIMTE</name>
<dbReference type="OMA" id="AWIRTAK"/>
<dbReference type="PANTHER" id="PTHR14374:SF0">
    <property type="entry name" value="TRAFFICKING PROTEIN PARTICLE COMPLEX SUBUNIT 11"/>
    <property type="match status" value="1"/>
</dbReference>
<feature type="compositionally biased region" description="Low complexity" evidence="1">
    <location>
        <begin position="91"/>
        <end position="105"/>
    </location>
</feature>
<feature type="region of interest" description="Disordered" evidence="1">
    <location>
        <begin position="62"/>
        <end position="139"/>
    </location>
</feature>
<reference evidence="2" key="2">
    <citation type="submission" date="2013-10" db="EMBL/GenBank/DDBJ databases">
        <authorList>
            <person name="Aslett M."/>
        </authorList>
    </citation>
    <scope>NUCLEOTIDE SEQUENCE [LARGE SCALE GENOMIC DNA]</scope>
    <source>
        <strain evidence="2">Houghton</strain>
    </source>
</reference>
<evidence type="ECO:0000313" key="3">
    <source>
        <dbReference type="Proteomes" id="UP000030747"/>
    </source>
</evidence>
<feature type="region of interest" description="Disordered" evidence="1">
    <location>
        <begin position="688"/>
        <end position="728"/>
    </location>
</feature>
<dbReference type="PANTHER" id="PTHR14374">
    <property type="entry name" value="FOIE GRAS"/>
    <property type="match status" value="1"/>
</dbReference>
<dbReference type="VEuPathDB" id="ToxoDB:ETH2_0905600"/>
<gene>
    <name evidence="2" type="ORF">ETH_00007225</name>
</gene>
<dbReference type="RefSeq" id="XP_013232267.1">
    <property type="nucleotide sequence ID" value="XM_013376813.1"/>
</dbReference>
<dbReference type="VEuPathDB" id="ToxoDB:ETH_00007225"/>